<dbReference type="InterPro" id="IPR042099">
    <property type="entry name" value="ANL_N_sf"/>
</dbReference>
<protein>
    <recommendedName>
        <fullName evidence="6">Acyl-CoA synthetase family member 3, mitochondrial</fullName>
    </recommendedName>
</protein>
<dbReference type="SUPFAM" id="SSF56801">
    <property type="entry name" value="Acetyl-CoA synthetase-like"/>
    <property type="match status" value="1"/>
</dbReference>
<feature type="domain" description="AMP-binding enzyme C-terminal" evidence="3">
    <location>
        <begin position="498"/>
        <end position="573"/>
    </location>
</feature>
<dbReference type="InterPro" id="IPR025110">
    <property type="entry name" value="AMP-bd_C"/>
</dbReference>
<evidence type="ECO:0008006" key="6">
    <source>
        <dbReference type="Google" id="ProtNLM"/>
    </source>
</evidence>
<gene>
    <name evidence="4" type="ORF">ILUMI_25005</name>
</gene>
<evidence type="ECO:0000256" key="1">
    <source>
        <dbReference type="ARBA" id="ARBA00006432"/>
    </source>
</evidence>
<dbReference type="InterPro" id="IPR000873">
    <property type="entry name" value="AMP-dep_synth/lig_dom"/>
</dbReference>
<dbReference type="Gene3D" id="3.30.300.30">
    <property type="match status" value="1"/>
</dbReference>
<evidence type="ECO:0000259" key="2">
    <source>
        <dbReference type="Pfam" id="PF00501"/>
    </source>
</evidence>
<keyword evidence="5" id="KW-1185">Reference proteome</keyword>
<dbReference type="AlphaFoldDB" id="A0A8K0C5D9"/>
<evidence type="ECO:0000313" key="5">
    <source>
        <dbReference type="Proteomes" id="UP000801492"/>
    </source>
</evidence>
<dbReference type="OrthoDB" id="2962993at2759"/>
<dbReference type="GO" id="GO:0006631">
    <property type="term" value="P:fatty acid metabolic process"/>
    <property type="evidence" value="ECO:0007669"/>
    <property type="project" value="TreeGrafter"/>
</dbReference>
<dbReference type="InterPro" id="IPR045851">
    <property type="entry name" value="AMP-bd_C_sf"/>
</dbReference>
<sequence>MLKFNRHCARLVRTTVFPTRLQQTQTKPKPHVGPRSNDVTPVFRKAASFSDRIALRDTLGSYTYANLFLSAKELSKEIDKELKGKINEQVLFLCPNDANYVITQWAIWMSGHTAVPMTSLHPQSMLEYYAKDCNSKLLVTTPEYSELMHKVAKTHNKNLYVLDEQLRQNSTQKIVQNQSDLEDGQSTDFYNKKNAMILYTSGTTGNPKGVVLTHKSIVSQITTLVEAWKWTPNDVILHVLPLHHVHGIVNALLCPLYVGAKCNMLPKYDSNAVWSWLLAVNASPDDRKITVFMAVPTIYSKLIEEYDRVFSKDPKMTEYIRMTLKTKMRLMVSGSAPLPMNVYEKWLDITGHRLLERYGMTEIGMCLSHEYDSERKPGYVGVPLPGVTVRLGQPPEEDEGDFTTLVEATNNNGNVQIKMNHSLTFTEDPVGEILVKSDGIFKEYYNRPEATENEFTTGKWFKTGDICQYSQESKLFKLLGRSSVDIIKTGGYKVSALEIETKLLDHPDIVDCVVVGVRDEKWGEIVGTIVVIKPEKEMTVETLQTWAKNKMAAYNVPRLLKIVDAIPKNAMGKANKKELVQKLFP</sequence>
<dbReference type="EMBL" id="VTPC01090849">
    <property type="protein sequence ID" value="KAF2881180.1"/>
    <property type="molecule type" value="Genomic_DNA"/>
</dbReference>
<dbReference type="InterPro" id="IPR020845">
    <property type="entry name" value="AMP-binding_CS"/>
</dbReference>
<dbReference type="PROSITE" id="PS00455">
    <property type="entry name" value="AMP_BINDING"/>
    <property type="match status" value="1"/>
</dbReference>
<comment type="caution">
    <text evidence="4">The sequence shown here is derived from an EMBL/GenBank/DDBJ whole genome shotgun (WGS) entry which is preliminary data.</text>
</comment>
<dbReference type="CDD" id="cd05941">
    <property type="entry name" value="MCS"/>
    <property type="match status" value="1"/>
</dbReference>
<comment type="similarity">
    <text evidence="1">Belongs to the ATP-dependent AMP-binding enzyme family.</text>
</comment>
<dbReference type="Proteomes" id="UP000801492">
    <property type="component" value="Unassembled WGS sequence"/>
</dbReference>
<dbReference type="PANTHER" id="PTHR43201:SF8">
    <property type="entry name" value="ACYL-COA SYNTHETASE FAMILY MEMBER 3"/>
    <property type="match status" value="1"/>
</dbReference>
<dbReference type="GO" id="GO:0031956">
    <property type="term" value="F:medium-chain fatty acid-CoA ligase activity"/>
    <property type="evidence" value="ECO:0007669"/>
    <property type="project" value="TreeGrafter"/>
</dbReference>
<dbReference type="Gene3D" id="3.40.50.12780">
    <property type="entry name" value="N-terminal domain of ligase-like"/>
    <property type="match status" value="1"/>
</dbReference>
<accession>A0A8K0C5D9</accession>
<name>A0A8K0C5D9_IGNLU</name>
<dbReference type="PANTHER" id="PTHR43201">
    <property type="entry name" value="ACYL-COA SYNTHETASE"/>
    <property type="match status" value="1"/>
</dbReference>
<evidence type="ECO:0000313" key="4">
    <source>
        <dbReference type="EMBL" id="KAF2881180.1"/>
    </source>
</evidence>
<feature type="domain" description="AMP-dependent synthetase/ligase" evidence="2">
    <location>
        <begin position="43"/>
        <end position="445"/>
    </location>
</feature>
<evidence type="ECO:0000259" key="3">
    <source>
        <dbReference type="Pfam" id="PF13193"/>
    </source>
</evidence>
<dbReference type="Pfam" id="PF00501">
    <property type="entry name" value="AMP-binding"/>
    <property type="match status" value="1"/>
</dbReference>
<dbReference type="Pfam" id="PF13193">
    <property type="entry name" value="AMP-binding_C"/>
    <property type="match status" value="1"/>
</dbReference>
<organism evidence="4 5">
    <name type="scientific">Ignelater luminosus</name>
    <name type="common">Cucubano</name>
    <name type="synonym">Pyrophorus luminosus</name>
    <dbReference type="NCBI Taxonomy" id="2038154"/>
    <lineage>
        <taxon>Eukaryota</taxon>
        <taxon>Metazoa</taxon>
        <taxon>Ecdysozoa</taxon>
        <taxon>Arthropoda</taxon>
        <taxon>Hexapoda</taxon>
        <taxon>Insecta</taxon>
        <taxon>Pterygota</taxon>
        <taxon>Neoptera</taxon>
        <taxon>Endopterygota</taxon>
        <taxon>Coleoptera</taxon>
        <taxon>Polyphaga</taxon>
        <taxon>Elateriformia</taxon>
        <taxon>Elateroidea</taxon>
        <taxon>Elateridae</taxon>
        <taxon>Agrypninae</taxon>
        <taxon>Pyrophorini</taxon>
        <taxon>Ignelater</taxon>
    </lineage>
</organism>
<reference evidence="4" key="1">
    <citation type="submission" date="2019-08" db="EMBL/GenBank/DDBJ databases">
        <title>The genome of the North American firefly Photinus pyralis.</title>
        <authorList>
            <consortium name="Photinus pyralis genome working group"/>
            <person name="Fallon T.R."/>
            <person name="Sander Lower S.E."/>
            <person name="Weng J.-K."/>
        </authorList>
    </citation>
    <scope>NUCLEOTIDE SEQUENCE</scope>
    <source>
        <strain evidence="4">TRF0915ILg1</strain>
        <tissue evidence="4">Whole body</tissue>
    </source>
</reference>
<proteinExistence type="inferred from homology"/>